<dbReference type="InterPro" id="IPR019694">
    <property type="entry name" value="Phage_HP1_Orf23"/>
</dbReference>
<organism evidence="1">
    <name type="scientific">Myoviridae sp. ctsmU9</name>
    <dbReference type="NCBI Taxonomy" id="2826706"/>
    <lineage>
        <taxon>Viruses</taxon>
        <taxon>Duplodnaviria</taxon>
        <taxon>Heunggongvirae</taxon>
        <taxon>Uroviricota</taxon>
        <taxon>Caudoviricetes</taxon>
    </lineage>
</organism>
<dbReference type="Pfam" id="PF10758">
    <property type="entry name" value="DUF2586"/>
    <property type="match status" value="1"/>
</dbReference>
<proteinExistence type="predicted"/>
<accession>A0A8S5MLZ9</accession>
<protein>
    <submittedName>
        <fullName evidence="1">Tail sheath protein</fullName>
    </submittedName>
</protein>
<sequence>MNGVKFIRKNGGLGRELAGEDHISGLIVYGEKAVAPTLLLSVEELNGKGIFPDTAPVLHYHITEFFRINEGAKLYVQSVASADGNYTEVKTLQAFAQGKLRQIAVCDFKTELSGLDNALSKLNTIGKELAKRITPVSLLYSFKLKAEDIANLPDLRTKSAELVSVVIGQDGAGRGAYIAQTTPAVGCIGAALGALSKASVHESIGWVEKQNLVTVAYNKGLTGDVLQALELDVPALADGTKLGSLTPAQVEALHGKGYIFLTQYAGNAGTYFNDSFTATAANSDFAYIENNRTIDKAIRELNRVLVPKISGPAYIDPDTGNLQTATVSAISALCEEPLDAMKRNGELSGYKVYINPRQRILQTSKLEVVLKIVPVGTMREIEVAIGFALSV</sequence>
<dbReference type="EMBL" id="BK014933">
    <property type="protein sequence ID" value="DAD83286.1"/>
    <property type="molecule type" value="Genomic_DNA"/>
</dbReference>
<reference evidence="1" key="1">
    <citation type="journal article" date="2021" name="Proc. Natl. Acad. Sci. U.S.A.">
        <title>A Catalog of Tens of Thousands of Viruses from Human Metagenomes Reveals Hidden Associations with Chronic Diseases.</title>
        <authorList>
            <person name="Tisza M.J."/>
            <person name="Buck C.B."/>
        </authorList>
    </citation>
    <scope>NUCLEOTIDE SEQUENCE</scope>
    <source>
        <strain evidence="1">CtsmU9</strain>
    </source>
</reference>
<name>A0A8S5MLZ9_9CAUD</name>
<evidence type="ECO:0000313" key="1">
    <source>
        <dbReference type="EMBL" id="DAD83286.1"/>
    </source>
</evidence>